<protein>
    <submittedName>
        <fullName evidence="2">DsbA family oxidoreductase</fullName>
    </submittedName>
</protein>
<reference evidence="3" key="1">
    <citation type="submission" date="2023-07" db="EMBL/GenBank/DDBJ databases">
        <title>Dyadobacter sp. nov 'subterranea' isolated from contaminted grondwater.</title>
        <authorList>
            <person name="Szabo I."/>
            <person name="Al-Omari J."/>
            <person name="Szerdahelyi S.G."/>
            <person name="Rado J."/>
        </authorList>
    </citation>
    <scope>NUCLEOTIDE SEQUENCE [LARGE SCALE GENOMIC DNA]</scope>
    <source>
        <strain evidence="3">UP-52</strain>
    </source>
</reference>
<dbReference type="CDD" id="cd03024">
    <property type="entry name" value="DsbA_FrnE"/>
    <property type="match status" value="1"/>
</dbReference>
<proteinExistence type="predicted"/>
<dbReference type="Gene3D" id="3.40.30.10">
    <property type="entry name" value="Glutaredoxin"/>
    <property type="match status" value="1"/>
</dbReference>
<name>A0ABR9W7B5_9BACT</name>
<dbReference type="InterPro" id="IPR036249">
    <property type="entry name" value="Thioredoxin-like_sf"/>
</dbReference>
<evidence type="ECO:0000259" key="1">
    <source>
        <dbReference type="Pfam" id="PF01323"/>
    </source>
</evidence>
<evidence type="ECO:0000313" key="2">
    <source>
        <dbReference type="EMBL" id="MBE9461342.1"/>
    </source>
</evidence>
<organism evidence="2 3">
    <name type="scientific">Dyadobacter subterraneus</name>
    <dbReference type="NCBI Taxonomy" id="2773304"/>
    <lineage>
        <taxon>Bacteria</taxon>
        <taxon>Pseudomonadati</taxon>
        <taxon>Bacteroidota</taxon>
        <taxon>Cytophagia</taxon>
        <taxon>Cytophagales</taxon>
        <taxon>Spirosomataceae</taxon>
        <taxon>Dyadobacter</taxon>
    </lineage>
</organism>
<feature type="domain" description="DSBA-like thioredoxin" evidence="1">
    <location>
        <begin position="3"/>
        <end position="201"/>
    </location>
</feature>
<keyword evidence="3" id="KW-1185">Reference proteome</keyword>
<dbReference type="RefSeq" id="WP_194119612.1">
    <property type="nucleotide sequence ID" value="NZ_JACYGY010000001.1"/>
</dbReference>
<dbReference type="SUPFAM" id="SSF52833">
    <property type="entry name" value="Thioredoxin-like"/>
    <property type="match status" value="1"/>
</dbReference>
<evidence type="ECO:0000313" key="3">
    <source>
        <dbReference type="Proteomes" id="UP000634134"/>
    </source>
</evidence>
<dbReference type="Pfam" id="PF01323">
    <property type="entry name" value="DSBA"/>
    <property type="match status" value="1"/>
</dbReference>
<dbReference type="Proteomes" id="UP000634134">
    <property type="component" value="Unassembled WGS sequence"/>
</dbReference>
<dbReference type="InterPro" id="IPR001853">
    <property type="entry name" value="DSBA-like_thioredoxin_dom"/>
</dbReference>
<dbReference type="PANTHER" id="PTHR13887:SF41">
    <property type="entry name" value="THIOREDOXIN SUPERFAMILY PROTEIN"/>
    <property type="match status" value="1"/>
</dbReference>
<gene>
    <name evidence="2" type="ORF">IEE83_05555</name>
</gene>
<accession>A0ABR9W7B5</accession>
<dbReference type="EMBL" id="JACYGY010000001">
    <property type="protein sequence ID" value="MBE9461342.1"/>
    <property type="molecule type" value="Genomic_DNA"/>
</dbReference>
<sequence>MKIEIWSDIACPYCYIGKNHLDTALQQFEFSDQVEIVLHSFELEPDITENSGEGQHDAVMRKYRQSPKTAQETLDRATLAGRAVGLVIDFDRVVTTNTFNAHRLVQFAATEGKENEMENRLFKAYFAEGKNISDLSVLQELASEIGLDARLILENNLFTPQVRKDEKNARLLGIRSVPFFLFDSKYSVSGAQPVSTFLEVLRKVWSENMPLDTVMDKETEEGCVDGICHVK</sequence>
<dbReference type="PANTHER" id="PTHR13887">
    <property type="entry name" value="GLUTATHIONE S-TRANSFERASE KAPPA"/>
    <property type="match status" value="1"/>
</dbReference>
<comment type="caution">
    <text evidence="2">The sequence shown here is derived from an EMBL/GenBank/DDBJ whole genome shotgun (WGS) entry which is preliminary data.</text>
</comment>